<accession>A0A8J4A4L6</accession>
<evidence type="ECO:0000313" key="4">
    <source>
        <dbReference type="Proteomes" id="UP000635606"/>
    </source>
</evidence>
<dbReference type="PANTHER" id="PTHR35174">
    <property type="entry name" value="BLL7171 PROTEIN-RELATED"/>
    <property type="match status" value="1"/>
</dbReference>
<keyword evidence="4" id="KW-1185">Reference proteome</keyword>
<comment type="similarity">
    <text evidence="1">Belongs to the YciI family.</text>
</comment>
<evidence type="ECO:0000313" key="3">
    <source>
        <dbReference type="EMBL" id="GIJ73280.1"/>
    </source>
</evidence>
<evidence type="ECO:0000256" key="1">
    <source>
        <dbReference type="ARBA" id="ARBA00007689"/>
    </source>
</evidence>
<dbReference type="InterPro" id="IPR011008">
    <property type="entry name" value="Dimeric_a/b-barrel"/>
</dbReference>
<dbReference type="SUPFAM" id="SSF54909">
    <property type="entry name" value="Dimeric alpha+beta barrel"/>
    <property type="match status" value="1"/>
</dbReference>
<protein>
    <recommendedName>
        <fullName evidence="2">YCII-related domain-containing protein</fullName>
    </recommendedName>
</protein>
<dbReference type="EMBL" id="BOPH01000113">
    <property type="protein sequence ID" value="GIJ73280.1"/>
    <property type="molecule type" value="Genomic_DNA"/>
</dbReference>
<dbReference type="Pfam" id="PF03795">
    <property type="entry name" value="YCII"/>
    <property type="match status" value="1"/>
</dbReference>
<organism evidence="3 4">
    <name type="scientific">Virgisporangium ochraceum</name>
    <dbReference type="NCBI Taxonomy" id="65505"/>
    <lineage>
        <taxon>Bacteria</taxon>
        <taxon>Bacillati</taxon>
        <taxon>Actinomycetota</taxon>
        <taxon>Actinomycetes</taxon>
        <taxon>Micromonosporales</taxon>
        <taxon>Micromonosporaceae</taxon>
        <taxon>Virgisporangium</taxon>
    </lineage>
</organism>
<dbReference type="Gene3D" id="3.30.70.1060">
    <property type="entry name" value="Dimeric alpha+beta barrel"/>
    <property type="match status" value="1"/>
</dbReference>
<dbReference type="InterPro" id="IPR005545">
    <property type="entry name" value="YCII"/>
</dbReference>
<name>A0A8J4A4L6_9ACTN</name>
<gene>
    <name evidence="3" type="ORF">Voc01_081970</name>
</gene>
<dbReference type="AlphaFoldDB" id="A0A8J4A4L6"/>
<dbReference type="RefSeq" id="WP_203933111.1">
    <property type="nucleotide sequence ID" value="NZ_BOPH01000113.1"/>
</dbReference>
<reference evidence="3" key="1">
    <citation type="submission" date="2021-01" db="EMBL/GenBank/DDBJ databases">
        <title>Whole genome shotgun sequence of Virgisporangium ochraceum NBRC 16418.</title>
        <authorList>
            <person name="Komaki H."/>
            <person name="Tamura T."/>
        </authorList>
    </citation>
    <scope>NUCLEOTIDE SEQUENCE</scope>
    <source>
        <strain evidence="3">NBRC 16418</strain>
    </source>
</reference>
<dbReference type="Proteomes" id="UP000635606">
    <property type="component" value="Unassembled WGS sequence"/>
</dbReference>
<comment type="caution">
    <text evidence="3">The sequence shown here is derived from an EMBL/GenBank/DDBJ whole genome shotgun (WGS) entry which is preliminary data.</text>
</comment>
<sequence length="108" mass="11567">MRFLMTMNGGGPAADERLHAEMGRFIEELTSAGVLLATGGLAMEGTHATASGGRVTFTDGPYAESKETIVSFALIEARSLEEAAELSRRFWEIVGDGEGDIRQVYGPE</sequence>
<feature type="domain" description="YCII-related" evidence="2">
    <location>
        <begin position="2"/>
        <end position="89"/>
    </location>
</feature>
<proteinExistence type="inferred from homology"/>
<evidence type="ECO:0000259" key="2">
    <source>
        <dbReference type="Pfam" id="PF03795"/>
    </source>
</evidence>